<keyword evidence="3" id="KW-1185">Reference proteome</keyword>
<feature type="compositionally biased region" description="Basic residues" evidence="1">
    <location>
        <begin position="205"/>
        <end position="214"/>
    </location>
</feature>
<feature type="compositionally biased region" description="Basic and acidic residues" evidence="1">
    <location>
        <begin position="180"/>
        <end position="196"/>
    </location>
</feature>
<gene>
    <name evidence="2" type="ORF">CDCA_CDCA07G2190</name>
</gene>
<feature type="region of interest" description="Disordered" evidence="1">
    <location>
        <begin position="123"/>
        <end position="216"/>
    </location>
</feature>
<accession>A0AAV9IV27</accession>
<sequence length="337" mass="37612">MTQDILSVTQSQVDILKAHLCIAGKWSNQRYSSLESRATESILALQREARELELIATQWRVRCAEKEAQLASVHEVMEGMREETRCAEEKIALMDALFVEEQGTWAEALRALEAECERLRAREAPTREKGEGEKREQNPKRREARRETAEKTRVKDMEAGVRALQEELAPARQAPAAAHEPMDHDMPRRVPAEKRSRAAAAAASKRARRARPPRTHQEIAIEQREPSDVPTNASIVVTDMETVHSSGRSGRRASRRFSFLKEASVSRGSPAPDPAGVIGERFPTRAPTGASAGSDMQRDGEATVSRSTTGRRKLFSFVHSQRYIIPKARVPPANLPI</sequence>
<feature type="region of interest" description="Disordered" evidence="1">
    <location>
        <begin position="264"/>
        <end position="309"/>
    </location>
</feature>
<feature type="compositionally biased region" description="Low complexity" evidence="1">
    <location>
        <begin position="166"/>
        <end position="179"/>
    </location>
</feature>
<dbReference type="Proteomes" id="UP001301350">
    <property type="component" value="Unassembled WGS sequence"/>
</dbReference>
<dbReference type="EMBL" id="JANCYW010000007">
    <property type="protein sequence ID" value="KAK4536165.1"/>
    <property type="molecule type" value="Genomic_DNA"/>
</dbReference>
<evidence type="ECO:0000313" key="2">
    <source>
        <dbReference type="EMBL" id="KAK4536165.1"/>
    </source>
</evidence>
<name>A0AAV9IV27_CYACA</name>
<evidence type="ECO:0000313" key="3">
    <source>
        <dbReference type="Proteomes" id="UP001301350"/>
    </source>
</evidence>
<evidence type="ECO:0000256" key="1">
    <source>
        <dbReference type="SAM" id="MobiDB-lite"/>
    </source>
</evidence>
<dbReference type="AlphaFoldDB" id="A0AAV9IV27"/>
<protein>
    <submittedName>
        <fullName evidence="2">Uncharacterized protein</fullName>
    </submittedName>
</protein>
<comment type="caution">
    <text evidence="2">The sequence shown here is derived from an EMBL/GenBank/DDBJ whole genome shotgun (WGS) entry which is preliminary data.</text>
</comment>
<feature type="compositionally biased region" description="Basic and acidic residues" evidence="1">
    <location>
        <begin position="123"/>
        <end position="159"/>
    </location>
</feature>
<proteinExistence type="predicted"/>
<organism evidence="2 3">
    <name type="scientific">Cyanidium caldarium</name>
    <name type="common">Red alga</name>
    <dbReference type="NCBI Taxonomy" id="2771"/>
    <lineage>
        <taxon>Eukaryota</taxon>
        <taxon>Rhodophyta</taxon>
        <taxon>Bangiophyceae</taxon>
        <taxon>Cyanidiales</taxon>
        <taxon>Cyanidiaceae</taxon>
        <taxon>Cyanidium</taxon>
    </lineage>
</organism>
<reference evidence="2 3" key="1">
    <citation type="submission" date="2022-07" db="EMBL/GenBank/DDBJ databases">
        <title>Genome-wide signatures of adaptation to extreme environments.</title>
        <authorList>
            <person name="Cho C.H."/>
            <person name="Yoon H.S."/>
        </authorList>
    </citation>
    <scope>NUCLEOTIDE SEQUENCE [LARGE SCALE GENOMIC DNA]</scope>
    <source>
        <strain evidence="2 3">DBV 063 E5</strain>
    </source>
</reference>